<accession>A0A2K1J7L2</accession>
<dbReference type="InParanoid" id="A0A2K1J7L2"/>
<dbReference type="EnsemblPlants" id="Pp3c16_7580V3.1">
    <property type="protein sequence ID" value="Pp3c16_7580V3.1"/>
    <property type="gene ID" value="Pp3c16_7580"/>
</dbReference>
<dbReference type="EnsemblPlants" id="Pp3c16_7580V3.2">
    <property type="protein sequence ID" value="Pp3c16_7580V3.2"/>
    <property type="gene ID" value="Pp3c16_7580"/>
</dbReference>
<organism evidence="1">
    <name type="scientific">Physcomitrium patens</name>
    <name type="common">Spreading-leaved earth moss</name>
    <name type="synonym">Physcomitrella patens</name>
    <dbReference type="NCBI Taxonomy" id="3218"/>
    <lineage>
        <taxon>Eukaryota</taxon>
        <taxon>Viridiplantae</taxon>
        <taxon>Streptophyta</taxon>
        <taxon>Embryophyta</taxon>
        <taxon>Bryophyta</taxon>
        <taxon>Bryophytina</taxon>
        <taxon>Bryopsida</taxon>
        <taxon>Funariidae</taxon>
        <taxon>Funariales</taxon>
        <taxon>Funariaceae</taxon>
        <taxon>Physcomitrium</taxon>
    </lineage>
</organism>
<reference evidence="2" key="3">
    <citation type="submission" date="2020-12" db="UniProtKB">
        <authorList>
            <consortium name="EnsemblPlants"/>
        </authorList>
    </citation>
    <scope>IDENTIFICATION</scope>
</reference>
<protein>
    <submittedName>
        <fullName evidence="1 2">Uncharacterized protein</fullName>
    </submittedName>
</protein>
<reference evidence="1 3" key="2">
    <citation type="journal article" date="2018" name="Plant J.">
        <title>The Physcomitrella patens chromosome-scale assembly reveals moss genome structure and evolution.</title>
        <authorList>
            <person name="Lang D."/>
            <person name="Ullrich K.K."/>
            <person name="Murat F."/>
            <person name="Fuchs J."/>
            <person name="Jenkins J."/>
            <person name="Haas F.B."/>
            <person name="Piednoel M."/>
            <person name="Gundlach H."/>
            <person name="Van Bel M."/>
            <person name="Meyberg R."/>
            <person name="Vives C."/>
            <person name="Morata J."/>
            <person name="Symeonidi A."/>
            <person name="Hiss M."/>
            <person name="Muchero W."/>
            <person name="Kamisugi Y."/>
            <person name="Saleh O."/>
            <person name="Blanc G."/>
            <person name="Decker E.L."/>
            <person name="van Gessel N."/>
            <person name="Grimwood J."/>
            <person name="Hayes R.D."/>
            <person name="Graham S.W."/>
            <person name="Gunter L.E."/>
            <person name="McDaniel S.F."/>
            <person name="Hoernstein S.N.W."/>
            <person name="Larsson A."/>
            <person name="Li F.W."/>
            <person name="Perroud P.F."/>
            <person name="Phillips J."/>
            <person name="Ranjan P."/>
            <person name="Rokshar D.S."/>
            <person name="Rothfels C.J."/>
            <person name="Schneider L."/>
            <person name="Shu S."/>
            <person name="Stevenson D.W."/>
            <person name="Thummler F."/>
            <person name="Tillich M."/>
            <person name="Villarreal Aguilar J.C."/>
            <person name="Widiez T."/>
            <person name="Wong G.K."/>
            <person name="Wymore A."/>
            <person name="Zhang Y."/>
            <person name="Zimmer A.D."/>
            <person name="Quatrano R.S."/>
            <person name="Mayer K.F.X."/>
            <person name="Goodstein D."/>
            <person name="Casacuberta J.M."/>
            <person name="Vandepoele K."/>
            <person name="Reski R."/>
            <person name="Cuming A.C."/>
            <person name="Tuskan G.A."/>
            <person name="Maumus F."/>
            <person name="Salse J."/>
            <person name="Schmutz J."/>
            <person name="Rensing S.A."/>
        </authorList>
    </citation>
    <scope>NUCLEOTIDE SEQUENCE [LARGE SCALE GENOMIC DNA]</scope>
    <source>
        <strain evidence="2 3">cv. Gransden 2004</strain>
    </source>
</reference>
<dbReference type="Gramene" id="Pp3c16_7580V3.1">
    <property type="protein sequence ID" value="Pp3c16_7580V3.1"/>
    <property type="gene ID" value="Pp3c16_7580"/>
</dbReference>
<proteinExistence type="predicted"/>
<evidence type="ECO:0000313" key="1">
    <source>
        <dbReference type="EMBL" id="PNR37509.1"/>
    </source>
</evidence>
<dbReference type="AlphaFoldDB" id="A0A2K1J7L2"/>
<dbReference type="Proteomes" id="UP000006727">
    <property type="component" value="Chromosome 16"/>
</dbReference>
<evidence type="ECO:0000313" key="3">
    <source>
        <dbReference type="Proteomes" id="UP000006727"/>
    </source>
</evidence>
<dbReference type="Gramene" id="Pp3c16_7580V3.2">
    <property type="protein sequence ID" value="Pp3c16_7580V3.2"/>
    <property type="gene ID" value="Pp3c16_7580"/>
</dbReference>
<keyword evidence="3" id="KW-1185">Reference proteome</keyword>
<evidence type="ECO:0000313" key="2">
    <source>
        <dbReference type="EnsemblPlants" id="Pp3c16_7580V3.1"/>
    </source>
</evidence>
<dbReference type="EMBL" id="ABEU02000016">
    <property type="protein sequence ID" value="PNR37509.1"/>
    <property type="molecule type" value="Genomic_DNA"/>
</dbReference>
<name>A0A2K1J7L2_PHYPA</name>
<reference evidence="1 3" key="1">
    <citation type="journal article" date="2008" name="Science">
        <title>The Physcomitrella genome reveals evolutionary insights into the conquest of land by plants.</title>
        <authorList>
            <person name="Rensing S."/>
            <person name="Lang D."/>
            <person name="Zimmer A."/>
            <person name="Terry A."/>
            <person name="Salamov A."/>
            <person name="Shapiro H."/>
            <person name="Nishiyama T."/>
            <person name="Perroud P.-F."/>
            <person name="Lindquist E."/>
            <person name="Kamisugi Y."/>
            <person name="Tanahashi T."/>
            <person name="Sakakibara K."/>
            <person name="Fujita T."/>
            <person name="Oishi K."/>
            <person name="Shin-I T."/>
            <person name="Kuroki Y."/>
            <person name="Toyoda A."/>
            <person name="Suzuki Y."/>
            <person name="Hashimoto A."/>
            <person name="Yamaguchi K."/>
            <person name="Sugano A."/>
            <person name="Kohara Y."/>
            <person name="Fujiyama A."/>
            <person name="Anterola A."/>
            <person name="Aoki S."/>
            <person name="Ashton N."/>
            <person name="Barbazuk W.B."/>
            <person name="Barker E."/>
            <person name="Bennetzen J."/>
            <person name="Bezanilla M."/>
            <person name="Blankenship R."/>
            <person name="Cho S.H."/>
            <person name="Dutcher S."/>
            <person name="Estelle M."/>
            <person name="Fawcett J.A."/>
            <person name="Gundlach H."/>
            <person name="Hanada K."/>
            <person name="Heyl A."/>
            <person name="Hicks K.A."/>
            <person name="Hugh J."/>
            <person name="Lohr M."/>
            <person name="Mayer K."/>
            <person name="Melkozernov A."/>
            <person name="Murata T."/>
            <person name="Nelson D."/>
            <person name="Pils B."/>
            <person name="Prigge M."/>
            <person name="Reiss B."/>
            <person name="Renner T."/>
            <person name="Rombauts S."/>
            <person name="Rushton P."/>
            <person name="Sanderfoot A."/>
            <person name="Schween G."/>
            <person name="Shiu S.-H."/>
            <person name="Stueber K."/>
            <person name="Theodoulou F.L."/>
            <person name="Tu H."/>
            <person name="Van de Peer Y."/>
            <person name="Verrier P.J."/>
            <person name="Waters E."/>
            <person name="Wood A."/>
            <person name="Yang L."/>
            <person name="Cove D."/>
            <person name="Cuming A."/>
            <person name="Hasebe M."/>
            <person name="Lucas S."/>
            <person name="Mishler D.B."/>
            <person name="Reski R."/>
            <person name="Grigoriev I."/>
            <person name="Quatrano R.S."/>
            <person name="Boore J.L."/>
        </authorList>
    </citation>
    <scope>NUCLEOTIDE SEQUENCE [LARGE SCALE GENOMIC DNA]</scope>
    <source>
        <strain evidence="2 3">cv. Gransden 2004</strain>
    </source>
</reference>
<gene>
    <name evidence="1" type="ORF">PHYPA_020618</name>
</gene>
<sequence>MGLLKDVTHPTLGDGRRDGLMDDRADVRFDGWIDEFTDG</sequence>